<sequence length="708" mass="77117">MFFLFAVGVKMETKMMLRPGRKAIAIGISVMFFTLALTAPLSLILIKYLPMDETLAKSLPFIAASQCLTPFPNIGCLLAELEILNTDLGRLAISSAMFCDLIGISLTAVALALLQNSGGSVLTTVLAILSSPALLLVIVYVIRPAVLWILSRTPEGKPVGEMGICFVFITVLIAGFLSETIGQHFVLGPLILGLAVPEGPPLGAALVLKLDTLISGFLYPTFLTVSGLETNIFKIHFRSMWIVGIVVLFACLVKIGAVILPALYTKIPIREAVVLGLMLNARGICELMVYNLWRNAKVLSDQEFALSVISVIGVTAIITPLIRVLYDPSKQNLPIKRRSIQHAKRDAELRILVCIHNQDAVPSIINLLEASNPTPESPIAVIAVILVELVGRTTPVLVAHKTQRSTLETTASRSNHIINALRHYEHHNEGCVTTQSFSAISHFATMHDDICRVALDQDATIVIVPFHKNWAIDGSIGSVNRAIHAMNIKVLDRAPCSVGILIDRGILTGSMSNLNSQSEYQVAVIYIGGSDDIEALYYGARMAKHYNVTLTVMRFLLFGRDNARERKLDNDLIDAFRNANAGNEGFLYHEEVVRNGVGVASCIRELENSFDLMIVGRHHRESPILLGLETWSECPELGVVGDMLASPDFGSTASVLVVQQQRVGGKLINRSTKPVATDINRLSHGGADSSIGDANRPWTISMDRISRN</sequence>
<dbReference type="Pfam" id="PF00999">
    <property type="entry name" value="Na_H_Exchanger"/>
    <property type="match status" value="1"/>
</dbReference>
<keyword evidence="7" id="KW-0406">Ion transport</keyword>
<dbReference type="InterPro" id="IPR006153">
    <property type="entry name" value="Cation/H_exchanger_TM"/>
</dbReference>
<dbReference type="GO" id="GO:0015297">
    <property type="term" value="F:antiporter activity"/>
    <property type="evidence" value="ECO:0007669"/>
    <property type="project" value="InterPro"/>
</dbReference>
<proteinExistence type="inferred from homology"/>
<evidence type="ECO:0000256" key="2">
    <source>
        <dbReference type="ARBA" id="ARBA00022448"/>
    </source>
</evidence>
<feature type="transmembrane region" description="Helical" evidence="10">
    <location>
        <begin position="240"/>
        <end position="260"/>
    </location>
</feature>
<dbReference type="InterPro" id="IPR038770">
    <property type="entry name" value="Na+/solute_symporter_sf"/>
</dbReference>
<dbReference type="GO" id="GO:0012505">
    <property type="term" value="C:endomembrane system"/>
    <property type="evidence" value="ECO:0007669"/>
    <property type="project" value="TreeGrafter"/>
</dbReference>
<dbReference type="OrthoDB" id="2687058at2759"/>
<dbReference type="AlphaFoldDB" id="A0A5J5B8F7"/>
<feature type="transmembrane region" description="Helical" evidence="10">
    <location>
        <begin position="163"/>
        <end position="186"/>
    </location>
</feature>
<keyword evidence="8 10" id="KW-0472">Membrane</keyword>
<dbReference type="PANTHER" id="PTHR32468">
    <property type="entry name" value="CATION/H + ANTIPORTER"/>
    <property type="match status" value="1"/>
</dbReference>
<dbReference type="Proteomes" id="UP000325577">
    <property type="component" value="Linkage Group LG14"/>
</dbReference>
<name>A0A5J5B8F7_9ASTE</name>
<keyword evidence="3" id="KW-0633">Potassium transport</keyword>
<evidence type="ECO:0000256" key="5">
    <source>
        <dbReference type="ARBA" id="ARBA00022958"/>
    </source>
</evidence>
<gene>
    <name evidence="14" type="ORF">F0562_026217</name>
</gene>
<evidence type="ECO:0000259" key="13">
    <source>
        <dbReference type="Pfam" id="PF23259"/>
    </source>
</evidence>
<dbReference type="Gene3D" id="1.20.1530.20">
    <property type="match status" value="1"/>
</dbReference>
<evidence type="ECO:0000256" key="3">
    <source>
        <dbReference type="ARBA" id="ARBA00022538"/>
    </source>
</evidence>
<evidence type="ECO:0000313" key="15">
    <source>
        <dbReference type="Proteomes" id="UP000325577"/>
    </source>
</evidence>
<dbReference type="GO" id="GO:0016020">
    <property type="term" value="C:membrane"/>
    <property type="evidence" value="ECO:0007669"/>
    <property type="project" value="UniProtKB-SubCell"/>
</dbReference>
<evidence type="ECO:0000256" key="8">
    <source>
        <dbReference type="ARBA" id="ARBA00023136"/>
    </source>
</evidence>
<keyword evidence="5" id="KW-0630">Potassium</keyword>
<protein>
    <submittedName>
        <fullName evidence="14">Uncharacterized protein</fullName>
    </submittedName>
</protein>
<keyword evidence="6 10" id="KW-1133">Transmembrane helix</keyword>
<evidence type="ECO:0000256" key="6">
    <source>
        <dbReference type="ARBA" id="ARBA00022989"/>
    </source>
</evidence>
<evidence type="ECO:0000256" key="9">
    <source>
        <dbReference type="ARBA" id="ARBA00038341"/>
    </source>
</evidence>
<evidence type="ECO:0000256" key="7">
    <source>
        <dbReference type="ARBA" id="ARBA00023065"/>
    </source>
</evidence>
<comment type="subcellular location">
    <subcellularLocation>
        <location evidence="1">Membrane</location>
        <topology evidence="1">Multi-pass membrane protein</topology>
    </subcellularLocation>
</comment>
<dbReference type="GO" id="GO:0006813">
    <property type="term" value="P:potassium ion transport"/>
    <property type="evidence" value="ECO:0007669"/>
    <property type="project" value="UniProtKB-KW"/>
</dbReference>
<dbReference type="InterPro" id="IPR057291">
    <property type="entry name" value="CHX17_2nd"/>
</dbReference>
<organism evidence="14 15">
    <name type="scientific">Nyssa sinensis</name>
    <dbReference type="NCBI Taxonomy" id="561372"/>
    <lineage>
        <taxon>Eukaryota</taxon>
        <taxon>Viridiplantae</taxon>
        <taxon>Streptophyta</taxon>
        <taxon>Embryophyta</taxon>
        <taxon>Tracheophyta</taxon>
        <taxon>Spermatophyta</taxon>
        <taxon>Magnoliopsida</taxon>
        <taxon>eudicotyledons</taxon>
        <taxon>Gunneridae</taxon>
        <taxon>Pentapetalae</taxon>
        <taxon>asterids</taxon>
        <taxon>Cornales</taxon>
        <taxon>Nyssaceae</taxon>
        <taxon>Nyssa</taxon>
    </lineage>
</organism>
<feature type="transmembrane region" description="Helical" evidence="10">
    <location>
        <begin position="120"/>
        <end position="142"/>
    </location>
</feature>
<keyword evidence="15" id="KW-1185">Reference proteome</keyword>
<comment type="similarity">
    <text evidence="9">Belongs to the monovalent cation:proton antiporter 2 (CPA2) transporter (TC 2.A.37) family. CHX (TC 2.A.37.4) subfamily.</text>
</comment>
<feature type="transmembrane region" description="Helical" evidence="10">
    <location>
        <begin position="304"/>
        <end position="326"/>
    </location>
</feature>
<dbReference type="InterPro" id="IPR050794">
    <property type="entry name" value="CPA2_transporter"/>
</dbReference>
<keyword evidence="2" id="KW-0813">Transport</keyword>
<dbReference type="Pfam" id="PF23259">
    <property type="entry name" value="CHX17_C"/>
    <property type="match status" value="1"/>
</dbReference>
<dbReference type="GO" id="GO:0006885">
    <property type="term" value="P:regulation of pH"/>
    <property type="evidence" value="ECO:0007669"/>
    <property type="project" value="TreeGrafter"/>
</dbReference>
<evidence type="ECO:0000256" key="1">
    <source>
        <dbReference type="ARBA" id="ARBA00004141"/>
    </source>
</evidence>
<feature type="transmembrane region" description="Helical" evidence="10">
    <location>
        <begin position="23"/>
        <end position="46"/>
    </location>
</feature>
<feature type="domain" description="Cation/H(+) antiporter central" evidence="12">
    <location>
        <begin position="381"/>
        <end position="506"/>
    </location>
</feature>
<evidence type="ECO:0000313" key="14">
    <source>
        <dbReference type="EMBL" id="KAA8539525.1"/>
    </source>
</evidence>
<dbReference type="InterPro" id="IPR057290">
    <property type="entry name" value="CHX17_C"/>
</dbReference>
<dbReference type="EMBL" id="CM018037">
    <property type="protein sequence ID" value="KAA8539525.1"/>
    <property type="molecule type" value="Genomic_DNA"/>
</dbReference>
<evidence type="ECO:0000259" key="11">
    <source>
        <dbReference type="Pfam" id="PF00999"/>
    </source>
</evidence>
<dbReference type="PANTHER" id="PTHR32468:SF35">
    <property type="entry name" value="CATION_H+ EXCHANGER DOMAIN-CONTAINING PROTEIN"/>
    <property type="match status" value="1"/>
</dbReference>
<evidence type="ECO:0000256" key="10">
    <source>
        <dbReference type="SAM" id="Phobius"/>
    </source>
</evidence>
<feature type="transmembrane region" description="Helical" evidence="10">
    <location>
        <begin position="91"/>
        <end position="114"/>
    </location>
</feature>
<reference evidence="14 15" key="1">
    <citation type="submission" date="2019-09" db="EMBL/GenBank/DDBJ databases">
        <title>A chromosome-level genome assembly of the Chinese tupelo Nyssa sinensis.</title>
        <authorList>
            <person name="Yang X."/>
            <person name="Kang M."/>
            <person name="Yang Y."/>
            <person name="Xiong H."/>
            <person name="Wang M."/>
            <person name="Zhang Z."/>
            <person name="Wang Z."/>
            <person name="Wu H."/>
            <person name="Ma T."/>
            <person name="Liu J."/>
            <person name="Xi Z."/>
        </authorList>
    </citation>
    <scope>NUCLEOTIDE SEQUENCE [LARGE SCALE GENOMIC DNA]</scope>
    <source>
        <strain evidence="14">J267</strain>
        <tissue evidence="14">Leaf</tissue>
    </source>
</reference>
<evidence type="ECO:0000259" key="12">
    <source>
        <dbReference type="Pfam" id="PF23256"/>
    </source>
</evidence>
<feature type="domain" description="Cation/H+ exchanger transmembrane" evidence="11">
    <location>
        <begin position="2"/>
        <end position="321"/>
    </location>
</feature>
<keyword evidence="4 10" id="KW-0812">Transmembrane</keyword>
<accession>A0A5J5B8F7</accession>
<dbReference type="Pfam" id="PF23256">
    <property type="entry name" value="CHX17_2nd"/>
    <property type="match status" value="1"/>
</dbReference>
<dbReference type="GO" id="GO:1902600">
    <property type="term" value="P:proton transmembrane transport"/>
    <property type="evidence" value="ECO:0007669"/>
    <property type="project" value="InterPro"/>
</dbReference>
<evidence type="ECO:0000256" key="4">
    <source>
        <dbReference type="ARBA" id="ARBA00022692"/>
    </source>
</evidence>
<feature type="domain" description="Cation/H(+) antiporter C-terminal" evidence="13">
    <location>
        <begin position="521"/>
        <end position="661"/>
    </location>
</feature>